<keyword evidence="5 14" id="KW-0479">Metal-binding</keyword>
<dbReference type="AlphaFoldDB" id="A0A8X7N299"/>
<evidence type="ECO:0000256" key="4">
    <source>
        <dbReference type="ARBA" id="ARBA00021280"/>
    </source>
</evidence>
<evidence type="ECO:0000256" key="10">
    <source>
        <dbReference type="ARBA" id="ARBA00023163"/>
    </source>
</evidence>
<evidence type="ECO:0000256" key="12">
    <source>
        <dbReference type="ARBA" id="ARBA00023242"/>
    </source>
</evidence>
<evidence type="ECO:0000256" key="15">
    <source>
        <dbReference type="SAM" id="MobiDB-lite"/>
    </source>
</evidence>
<dbReference type="InterPro" id="IPR036465">
    <property type="entry name" value="vWFA_dom_sf"/>
</dbReference>
<keyword evidence="7 14" id="KW-0863">Zinc-finger</keyword>
<dbReference type="Proteomes" id="UP000078113">
    <property type="component" value="Unassembled WGS sequence"/>
</dbReference>
<keyword evidence="8 14" id="KW-0862">Zinc</keyword>
<dbReference type="PANTHER" id="PTHR12831:SF0">
    <property type="entry name" value="GENERAL TRANSCRIPTION FACTOR IIH SUBUNIT 3"/>
    <property type="match status" value="1"/>
</dbReference>
<comment type="function">
    <text evidence="1 14">Component of the general transcription and DNA repair factor IIH (TFIIH) core complex, which is involved in general and transcription-coupled nucleotide excision repair (NER) of damaged DNA and, when complexed to TFIIK, in RNA transcription by RNA polymerase II. In NER, TFIIH acts by opening DNA around the lesion to allow the excision of the damaged oligonucleotide and its replacement by a new DNA fragment. In transcription, TFIIH has an essential role in transcription initiation. When the pre-initiation complex (PIC) has been established, TFIIH is required for promoter opening and promoter escape. Phosphorylation of the C-terminal tail (CTD) of the largest subunit of RNA polymerase II by the kinase module TFIIK controls the initiation of transcription.</text>
</comment>
<comment type="caution">
    <text evidence="16">The sequence shown here is derived from an EMBL/GenBank/DDBJ whole genome shotgun (WGS) entry which is preliminary data.</text>
</comment>
<dbReference type="Gene3D" id="3.40.50.410">
    <property type="entry name" value="von Willebrand factor, type A domain"/>
    <property type="match status" value="1"/>
</dbReference>
<evidence type="ECO:0000256" key="2">
    <source>
        <dbReference type="ARBA" id="ARBA00004123"/>
    </source>
</evidence>
<evidence type="ECO:0000313" key="16">
    <source>
        <dbReference type="EMBL" id="KAE8263502.1"/>
    </source>
</evidence>
<accession>A0A8X7N299</accession>
<evidence type="ECO:0000313" key="17">
    <source>
        <dbReference type="Proteomes" id="UP000078113"/>
    </source>
</evidence>
<feature type="region of interest" description="Disordered" evidence="15">
    <location>
        <begin position="1"/>
        <end position="28"/>
    </location>
</feature>
<protein>
    <recommendedName>
        <fullName evidence="4 14">General transcription and DNA repair factor IIH subunit TFB4</fullName>
        <shortName evidence="14">TFIIH subunit TFB4</shortName>
    </recommendedName>
    <alternativeName>
        <fullName evidence="13 14">RNA polymerase II transcription factor B subunit 4</fullName>
    </alternativeName>
</protein>
<dbReference type="EMBL" id="LWDG02000643">
    <property type="protein sequence ID" value="KAE8263502.1"/>
    <property type="molecule type" value="Genomic_DNA"/>
</dbReference>
<gene>
    <name evidence="16" type="ORF">A4X09_0g7215</name>
</gene>
<keyword evidence="6 14" id="KW-0227">DNA damage</keyword>
<evidence type="ECO:0000256" key="11">
    <source>
        <dbReference type="ARBA" id="ARBA00023204"/>
    </source>
</evidence>
<evidence type="ECO:0000256" key="5">
    <source>
        <dbReference type="ARBA" id="ARBA00022723"/>
    </source>
</evidence>
<organism evidence="16 17">
    <name type="scientific">Tilletia walkeri</name>
    <dbReference type="NCBI Taxonomy" id="117179"/>
    <lineage>
        <taxon>Eukaryota</taxon>
        <taxon>Fungi</taxon>
        <taxon>Dikarya</taxon>
        <taxon>Basidiomycota</taxon>
        <taxon>Ustilaginomycotina</taxon>
        <taxon>Exobasidiomycetes</taxon>
        <taxon>Tilletiales</taxon>
        <taxon>Tilletiaceae</taxon>
        <taxon>Tilletia</taxon>
    </lineage>
</organism>
<dbReference type="GO" id="GO:0008270">
    <property type="term" value="F:zinc ion binding"/>
    <property type="evidence" value="ECO:0007669"/>
    <property type="project" value="UniProtKB-KW"/>
</dbReference>
<keyword evidence="12 14" id="KW-0539">Nucleus</keyword>
<feature type="compositionally biased region" description="Acidic residues" evidence="15">
    <location>
        <begin position="162"/>
        <end position="175"/>
    </location>
</feature>
<evidence type="ECO:0000256" key="1">
    <source>
        <dbReference type="ARBA" id="ARBA00002817"/>
    </source>
</evidence>
<dbReference type="GO" id="GO:0006355">
    <property type="term" value="P:regulation of DNA-templated transcription"/>
    <property type="evidence" value="ECO:0007669"/>
    <property type="project" value="InterPro"/>
</dbReference>
<evidence type="ECO:0000256" key="9">
    <source>
        <dbReference type="ARBA" id="ARBA00023015"/>
    </source>
</evidence>
<name>A0A8X7N299_9BASI</name>
<feature type="compositionally biased region" description="Low complexity" evidence="15">
    <location>
        <begin position="1"/>
        <end position="25"/>
    </location>
</feature>
<dbReference type="GO" id="GO:0006289">
    <property type="term" value="P:nucleotide-excision repair"/>
    <property type="evidence" value="ECO:0007669"/>
    <property type="project" value="UniProtKB-UniRule"/>
</dbReference>
<comment type="subunit">
    <text evidence="14">Component of the 7-subunit TFIIH core complex composed of XPB/SSL2, XPD/RAD3, SSL1, TFB1, TFB2, TFB4 and TFB5, which is active in NER. The core complex associates with the 3-subunit CTD-kinase module TFIIK composed of CCL1, KIN28 and TFB3 to form the 10-subunit holoenzyme (holo-TFIIH) active in transcription.</text>
</comment>
<dbReference type="PANTHER" id="PTHR12831">
    <property type="entry name" value="TRANSCRIPTION INITIATION FACTOR IIH TFIIH , POLYPEPTIDE 3-RELATED"/>
    <property type="match status" value="1"/>
</dbReference>
<keyword evidence="10 14" id="KW-0804">Transcription</keyword>
<keyword evidence="11 14" id="KW-0234">DNA repair</keyword>
<feature type="compositionally biased region" description="Low complexity" evidence="15">
    <location>
        <begin position="214"/>
        <end position="236"/>
    </location>
</feature>
<comment type="subcellular location">
    <subcellularLocation>
        <location evidence="2 14">Nucleus</location>
    </subcellularLocation>
</comment>
<dbReference type="InterPro" id="IPR004600">
    <property type="entry name" value="TFIIH_Tfb4/GTF2H3"/>
</dbReference>
<dbReference type="GO" id="GO:0000439">
    <property type="term" value="C:transcription factor TFIIH core complex"/>
    <property type="evidence" value="ECO:0007669"/>
    <property type="project" value="UniProtKB-UniRule"/>
</dbReference>
<evidence type="ECO:0000256" key="14">
    <source>
        <dbReference type="RuleBase" id="RU368090"/>
    </source>
</evidence>
<evidence type="ECO:0000256" key="7">
    <source>
        <dbReference type="ARBA" id="ARBA00022771"/>
    </source>
</evidence>
<feature type="region of interest" description="Disordered" evidence="15">
    <location>
        <begin position="154"/>
        <end position="198"/>
    </location>
</feature>
<evidence type="ECO:0000256" key="13">
    <source>
        <dbReference type="ARBA" id="ARBA00033341"/>
    </source>
</evidence>
<evidence type="ECO:0000256" key="8">
    <source>
        <dbReference type="ARBA" id="ARBA00022833"/>
    </source>
</evidence>
<feature type="compositionally biased region" description="Basic residues" evidence="15">
    <location>
        <begin position="181"/>
        <end position="190"/>
    </location>
</feature>
<keyword evidence="9 14" id="KW-0805">Transcription regulation</keyword>
<comment type="similarity">
    <text evidence="3 14">Belongs to the TFB4 family.</text>
</comment>
<reference evidence="16" key="2">
    <citation type="journal article" date="2019" name="IMA Fungus">
        <title>Genome sequencing and comparison of five Tilletia species to identify candidate genes for the detection of regulated species infecting wheat.</title>
        <authorList>
            <person name="Nguyen H.D.T."/>
            <person name="Sultana T."/>
            <person name="Kesanakurti P."/>
            <person name="Hambleton S."/>
        </authorList>
    </citation>
    <scope>NUCLEOTIDE SEQUENCE</scope>
    <source>
        <strain evidence="16">DAOMC 236422</strain>
    </source>
</reference>
<feature type="region of interest" description="Disordered" evidence="15">
    <location>
        <begin position="211"/>
        <end position="250"/>
    </location>
</feature>
<sequence length="481" mass="50588">MSAAAASTPSTSTSAAAAAASASSSKTGGTSPDFLVLILELDPRQLLSDRTSAQLLLDDHEKEEGNALTSHLLPALLIFLNAHIALHNGNGLAIYLACPSSPTRLIYTSAPGRMASFSAAATEEANLRPDPNTYQHFGVVNRALWKAVRSAVQDSVDRQGEGSDEEDEDSLDEDVSVGAPLRKRRRRTKKTTMTGTGPLVSALSQALAHLNNIPPSTSSSTSASSSQSALPSGHSATVLPRAASTPGSRTQVAAVAGGGLSSWRPRILILSALDGGMGGTGAGSGSAMAYVPLMNCIFAAQKRSILIDVLKLTQGQDVVFLQQAAHLTGGNYLRLDLDEKGDAVPSTRDGSNVAPNHTRPLSLLQVLMTTFLPSRDLRYFPPSLSLSFAASASTDASGGTTGIIRLPTLDSVDFRAACFCHRKVVDVGFVCSVCLSIFCEPRKECLICGSHFPRSTMRRFADEHKVSAALTEHTRLSSSTL</sequence>
<keyword evidence="17" id="KW-1185">Reference proteome</keyword>
<reference evidence="16" key="1">
    <citation type="submission" date="2016-04" db="EMBL/GenBank/DDBJ databases">
        <authorList>
            <person name="Nguyen H.D."/>
            <person name="Samba Siva P."/>
            <person name="Cullis J."/>
            <person name="Levesque C.A."/>
            <person name="Hambleton S."/>
        </authorList>
    </citation>
    <scope>NUCLEOTIDE SEQUENCE</scope>
    <source>
        <strain evidence="16">DAOMC 236422</strain>
    </source>
</reference>
<dbReference type="Pfam" id="PF03850">
    <property type="entry name" value="Tfb4"/>
    <property type="match status" value="2"/>
</dbReference>
<evidence type="ECO:0000256" key="3">
    <source>
        <dbReference type="ARBA" id="ARBA00005273"/>
    </source>
</evidence>
<proteinExistence type="inferred from homology"/>
<evidence type="ECO:0000256" key="6">
    <source>
        <dbReference type="ARBA" id="ARBA00022763"/>
    </source>
</evidence>
<dbReference type="GO" id="GO:0005675">
    <property type="term" value="C:transcription factor TFIIH holo complex"/>
    <property type="evidence" value="ECO:0007669"/>
    <property type="project" value="UniProtKB-UniRule"/>
</dbReference>